<dbReference type="PANTHER" id="PTHR37257:SF1">
    <property type="entry name" value="PROTEIN PLASTID TRANSCRIPTIONALLY ACTIVE 7"/>
    <property type="match status" value="1"/>
</dbReference>
<sequence length="202" mass="23723">MAMAMAVPMRSVFAQAGGGDQDFNKRRRRRTLTKVDPLMHREKRHCYFAQPAERDFIEQGKRVLLHAEWLLDRGNHFAVTMKIARAADDFQRNHKQEALYQKPVLRAIADEINKEFGRGEKLVTDAYNEDVMDYTQFVNSPLEDPEEVIEIPGPRATNSWDWCERTDWKGKDSGDPGWVTHMKRKDIVWIPIQDETKTFRRF</sequence>
<dbReference type="PANTHER" id="PTHR37257">
    <property type="entry name" value="PROTEIN PLASTID TRANSCRIPTIONALLY ACTIVE 7"/>
    <property type="match status" value="1"/>
</dbReference>
<reference evidence="1 2" key="1">
    <citation type="journal article" date="2011" name="Science">
        <title>The Selaginella genome identifies genetic changes associated with the evolution of vascular plants.</title>
        <authorList>
            <person name="Banks J.A."/>
            <person name="Nishiyama T."/>
            <person name="Hasebe M."/>
            <person name="Bowman J.L."/>
            <person name="Gribskov M."/>
            <person name="dePamphilis C."/>
            <person name="Albert V.A."/>
            <person name="Aono N."/>
            <person name="Aoyama T."/>
            <person name="Ambrose B.A."/>
            <person name="Ashton N.W."/>
            <person name="Axtell M.J."/>
            <person name="Barker E."/>
            <person name="Barker M.S."/>
            <person name="Bennetzen J.L."/>
            <person name="Bonawitz N.D."/>
            <person name="Chapple C."/>
            <person name="Cheng C."/>
            <person name="Correa L.G."/>
            <person name="Dacre M."/>
            <person name="DeBarry J."/>
            <person name="Dreyer I."/>
            <person name="Elias M."/>
            <person name="Engstrom E.M."/>
            <person name="Estelle M."/>
            <person name="Feng L."/>
            <person name="Finet C."/>
            <person name="Floyd S.K."/>
            <person name="Frommer W.B."/>
            <person name="Fujita T."/>
            <person name="Gramzow L."/>
            <person name="Gutensohn M."/>
            <person name="Harholt J."/>
            <person name="Hattori M."/>
            <person name="Heyl A."/>
            <person name="Hirai T."/>
            <person name="Hiwatashi Y."/>
            <person name="Ishikawa M."/>
            <person name="Iwata M."/>
            <person name="Karol K.G."/>
            <person name="Koehler B."/>
            <person name="Kolukisaoglu U."/>
            <person name="Kubo M."/>
            <person name="Kurata T."/>
            <person name="Lalonde S."/>
            <person name="Li K."/>
            <person name="Li Y."/>
            <person name="Litt A."/>
            <person name="Lyons E."/>
            <person name="Manning G."/>
            <person name="Maruyama T."/>
            <person name="Michael T.P."/>
            <person name="Mikami K."/>
            <person name="Miyazaki S."/>
            <person name="Morinaga S."/>
            <person name="Murata T."/>
            <person name="Mueller-Roeber B."/>
            <person name="Nelson D.R."/>
            <person name="Obara M."/>
            <person name="Oguri Y."/>
            <person name="Olmstead R.G."/>
            <person name="Onodera N."/>
            <person name="Petersen B.L."/>
            <person name="Pils B."/>
            <person name="Prigge M."/>
            <person name="Rensing S.A."/>
            <person name="Riano-Pachon D.M."/>
            <person name="Roberts A.W."/>
            <person name="Sato Y."/>
            <person name="Scheller H.V."/>
            <person name="Schulz B."/>
            <person name="Schulz C."/>
            <person name="Shakirov E.V."/>
            <person name="Shibagaki N."/>
            <person name="Shinohara N."/>
            <person name="Shippen D.E."/>
            <person name="Soerensen I."/>
            <person name="Sotooka R."/>
            <person name="Sugimoto N."/>
            <person name="Sugita M."/>
            <person name="Sumikawa N."/>
            <person name="Tanurdzic M."/>
            <person name="Theissen G."/>
            <person name="Ulvskov P."/>
            <person name="Wakazuki S."/>
            <person name="Weng J.K."/>
            <person name="Willats W.W."/>
            <person name="Wipf D."/>
            <person name="Wolf P.G."/>
            <person name="Yang L."/>
            <person name="Zimmer A.D."/>
            <person name="Zhu Q."/>
            <person name="Mitros T."/>
            <person name="Hellsten U."/>
            <person name="Loque D."/>
            <person name="Otillar R."/>
            <person name="Salamov A."/>
            <person name="Schmutz J."/>
            <person name="Shapiro H."/>
            <person name="Lindquist E."/>
            <person name="Lucas S."/>
            <person name="Rokhsar D."/>
            <person name="Grigoriev I.V."/>
        </authorList>
    </citation>
    <scope>NUCLEOTIDE SEQUENCE [LARGE SCALE GENOMIC DNA]</scope>
</reference>
<accession>D8QNA0</accession>
<dbReference type="EMBL" id="GL377565">
    <property type="protein sequence ID" value="EFJ38724.1"/>
    <property type="molecule type" value="Genomic_DNA"/>
</dbReference>
<keyword evidence="2" id="KW-1185">Reference proteome</keyword>
<name>D8QNA0_SELML</name>
<dbReference type="InParanoid" id="D8QNA0"/>
<dbReference type="GO" id="GO:0000427">
    <property type="term" value="C:plastid-encoded plastid RNA polymerase complex"/>
    <property type="evidence" value="ECO:0007669"/>
    <property type="project" value="InterPro"/>
</dbReference>
<dbReference type="Gramene" id="EFJ38724">
    <property type="protein sequence ID" value="EFJ38724"/>
    <property type="gene ID" value="SELMODRAFT_437596"/>
</dbReference>
<protein>
    <submittedName>
        <fullName evidence="1">Uncharacterized protein</fullName>
    </submittedName>
</protein>
<dbReference type="AlphaFoldDB" id="D8QNA0"/>
<organism evidence="2">
    <name type="scientific">Selaginella moellendorffii</name>
    <name type="common">Spikemoss</name>
    <dbReference type="NCBI Taxonomy" id="88036"/>
    <lineage>
        <taxon>Eukaryota</taxon>
        <taxon>Viridiplantae</taxon>
        <taxon>Streptophyta</taxon>
        <taxon>Embryophyta</taxon>
        <taxon>Tracheophyta</taxon>
        <taxon>Lycopodiopsida</taxon>
        <taxon>Selaginellales</taxon>
        <taxon>Selaginellaceae</taxon>
        <taxon>Selaginella</taxon>
    </lineage>
</organism>
<dbReference type="Proteomes" id="UP000001514">
    <property type="component" value="Unassembled WGS sequence"/>
</dbReference>
<proteinExistence type="predicted"/>
<evidence type="ECO:0000313" key="1">
    <source>
        <dbReference type="EMBL" id="EFJ38724.1"/>
    </source>
</evidence>
<dbReference type="HOGENOM" id="CLU_1352004_0_0_1"/>
<dbReference type="GO" id="GO:0042793">
    <property type="term" value="P:plastid transcription"/>
    <property type="evidence" value="ECO:0007669"/>
    <property type="project" value="InterPro"/>
</dbReference>
<dbReference type="InterPro" id="IPR038958">
    <property type="entry name" value="PTAC7"/>
</dbReference>
<gene>
    <name evidence="1" type="ORF">SELMODRAFT_437596</name>
</gene>
<evidence type="ECO:0000313" key="2">
    <source>
        <dbReference type="Proteomes" id="UP000001514"/>
    </source>
</evidence>
<dbReference type="KEGG" id="smo:SELMODRAFT_437596"/>
<dbReference type="OMA" id="DIVWIPI"/>